<dbReference type="InterPro" id="IPR009057">
    <property type="entry name" value="Homeodomain-like_sf"/>
</dbReference>
<evidence type="ECO:0000256" key="1">
    <source>
        <dbReference type="ARBA" id="ARBA00023015"/>
    </source>
</evidence>
<dbReference type="eggNOG" id="COG1917">
    <property type="taxonomic scope" value="Bacteria"/>
</dbReference>
<dbReference type="OrthoDB" id="110167at2"/>
<comment type="caution">
    <text evidence="5">The sequence shown here is derived from an EMBL/GenBank/DDBJ whole genome shotgun (WGS) entry which is preliminary data.</text>
</comment>
<dbReference type="InterPro" id="IPR018062">
    <property type="entry name" value="HTH_AraC-typ_CS"/>
</dbReference>
<feature type="domain" description="HTH araC/xylS-type" evidence="4">
    <location>
        <begin position="145"/>
        <end position="244"/>
    </location>
</feature>
<protein>
    <recommendedName>
        <fullName evidence="4">HTH araC/xylS-type domain-containing protein</fullName>
    </recommendedName>
</protein>
<evidence type="ECO:0000259" key="4">
    <source>
        <dbReference type="PROSITE" id="PS01124"/>
    </source>
</evidence>
<dbReference type="PROSITE" id="PS00041">
    <property type="entry name" value="HTH_ARAC_FAMILY_1"/>
    <property type="match status" value="1"/>
</dbReference>
<dbReference type="InterPro" id="IPR018060">
    <property type="entry name" value="HTH_AraC"/>
</dbReference>
<dbReference type="Proteomes" id="UP000019113">
    <property type="component" value="Unassembled WGS sequence"/>
</dbReference>
<reference evidence="5 6" key="1">
    <citation type="submission" date="2013-08" db="EMBL/GenBank/DDBJ databases">
        <title>draft genome of Halomonas huanghegensis, strain BJGMM-B45T.</title>
        <authorList>
            <person name="Miao C."/>
            <person name="Wan Y."/>
            <person name="Jin W."/>
        </authorList>
    </citation>
    <scope>NUCLEOTIDE SEQUENCE [LARGE SCALE GENOMIC DNA]</scope>
    <source>
        <strain evidence="5 6">BJGMM-B45</strain>
    </source>
</reference>
<dbReference type="Pfam" id="PF12833">
    <property type="entry name" value="HTH_18"/>
    <property type="match status" value="1"/>
</dbReference>
<dbReference type="InterPro" id="IPR020449">
    <property type="entry name" value="Tscrpt_reg_AraC-type_HTH"/>
</dbReference>
<keyword evidence="3" id="KW-0804">Transcription</keyword>
<gene>
    <name evidence="5" type="ORF">BJB45_10020</name>
</gene>
<dbReference type="PRINTS" id="PR00032">
    <property type="entry name" value="HTHARAC"/>
</dbReference>
<dbReference type="AlphaFoldDB" id="W1N9W0"/>
<sequence length="247" mass="27397">MTCSSGPVIEVRDYPDHPLTDRHSFHQLLLGQTGMVELEVGGRPVRVGEGVVAPVACDSWHHYLAPADNRILVLDLAVAWCEALDIASLFDTSRSGGWQLPSSLTQQAAQLHQQPAAAAAWLGRVAQYVGEHAGSALSTPRLSLLKLLPVLRRELGHNWQVAEMARLCHLSEAAFARQFRALTGLAPHQWLKHERLGEARRLMLASPTVTLTEIALHCGFHDAAHFSRTFRQAYGCSPREWRQEVRN</sequence>
<dbReference type="eggNOG" id="COG2207">
    <property type="taxonomic scope" value="Bacteria"/>
</dbReference>
<organism evidence="5 6">
    <name type="scientific">Halomonas huangheensis</name>
    <dbReference type="NCBI Taxonomy" id="1178482"/>
    <lineage>
        <taxon>Bacteria</taxon>
        <taxon>Pseudomonadati</taxon>
        <taxon>Pseudomonadota</taxon>
        <taxon>Gammaproteobacteria</taxon>
        <taxon>Oceanospirillales</taxon>
        <taxon>Halomonadaceae</taxon>
        <taxon>Halomonas</taxon>
    </lineage>
</organism>
<proteinExistence type="predicted"/>
<keyword evidence="6" id="KW-1185">Reference proteome</keyword>
<evidence type="ECO:0000313" key="6">
    <source>
        <dbReference type="Proteomes" id="UP000019113"/>
    </source>
</evidence>
<dbReference type="SMART" id="SM00342">
    <property type="entry name" value="HTH_ARAC"/>
    <property type="match status" value="1"/>
</dbReference>
<dbReference type="PANTHER" id="PTHR46796:SF10">
    <property type="entry name" value="TRANSCRIPTIONAL ACTIVATOR FEAR"/>
    <property type="match status" value="1"/>
</dbReference>
<dbReference type="KEGG" id="hhu:AR456_16990"/>
<keyword evidence="1" id="KW-0805">Transcription regulation</keyword>
<dbReference type="GO" id="GO:0043565">
    <property type="term" value="F:sequence-specific DNA binding"/>
    <property type="evidence" value="ECO:0007669"/>
    <property type="project" value="InterPro"/>
</dbReference>
<dbReference type="STRING" id="1178482.AR456_16990"/>
<dbReference type="Gene3D" id="1.10.10.60">
    <property type="entry name" value="Homeodomain-like"/>
    <property type="match status" value="2"/>
</dbReference>
<dbReference type="EMBL" id="AVBC01000019">
    <property type="protein sequence ID" value="ERL52294.1"/>
    <property type="molecule type" value="Genomic_DNA"/>
</dbReference>
<accession>W1N9W0</accession>
<dbReference type="PATRIC" id="fig|1178482.3.peg.1168"/>
<keyword evidence="2" id="KW-0238">DNA-binding</keyword>
<dbReference type="RefSeq" id="WP_021818126.1">
    <property type="nucleotide sequence ID" value="NZ_AVBC01000019.1"/>
</dbReference>
<dbReference type="PROSITE" id="PS01124">
    <property type="entry name" value="HTH_ARAC_FAMILY_2"/>
    <property type="match status" value="1"/>
</dbReference>
<dbReference type="SUPFAM" id="SSF46689">
    <property type="entry name" value="Homeodomain-like"/>
    <property type="match status" value="2"/>
</dbReference>
<name>W1N9W0_9GAMM</name>
<evidence type="ECO:0000313" key="5">
    <source>
        <dbReference type="EMBL" id="ERL52294.1"/>
    </source>
</evidence>
<dbReference type="InterPro" id="IPR050204">
    <property type="entry name" value="AraC_XylS_family_regulators"/>
</dbReference>
<dbReference type="GO" id="GO:0003700">
    <property type="term" value="F:DNA-binding transcription factor activity"/>
    <property type="evidence" value="ECO:0007669"/>
    <property type="project" value="InterPro"/>
</dbReference>
<evidence type="ECO:0000256" key="2">
    <source>
        <dbReference type="ARBA" id="ARBA00023125"/>
    </source>
</evidence>
<evidence type="ECO:0000256" key="3">
    <source>
        <dbReference type="ARBA" id="ARBA00023163"/>
    </source>
</evidence>
<dbReference type="PANTHER" id="PTHR46796">
    <property type="entry name" value="HTH-TYPE TRANSCRIPTIONAL ACTIVATOR RHAS-RELATED"/>
    <property type="match status" value="1"/>
</dbReference>